<protein>
    <recommendedName>
        <fullName evidence="11">Alanine--glyoxylate aminotransferase 2, mitochondrial</fullName>
        <ecNumber evidence="26">2.6.1.18</ecNumber>
        <ecNumber evidence="10">2.6.1.40</ecNumber>
        <ecNumber evidence="5">2.6.1.44</ecNumber>
    </recommendedName>
    <alternativeName>
        <fullName evidence="12">(R)-3-amino-2-methylpropionate--pyruvate transaminase</fullName>
    </alternativeName>
    <alternativeName>
        <fullName evidence="14">Beta-ALAAT II</fullName>
    </alternativeName>
    <alternativeName>
        <fullName evidence="15">Beta-alanine-pyruvate aminotransferase</fullName>
    </alternativeName>
    <alternativeName>
        <fullName evidence="28">D-3-aminoisobutyrate-pyruvate aminotransferase</fullName>
    </alternativeName>
    <alternativeName>
        <fullName evidence="13">D-AIBAT</fullName>
    </alternativeName>
    <alternativeName>
        <fullName evidence="27">D-beta-aminoisobutyrate-pyruvate aminotransferase</fullName>
    </alternativeName>
</protein>
<comment type="catalytic activity">
    <reaction evidence="24">
        <text>3-oxopropanoate + L-alanine = beta-alanine + pyruvate</text>
        <dbReference type="Rhea" id="RHEA:14077"/>
        <dbReference type="ChEBI" id="CHEBI:15361"/>
        <dbReference type="ChEBI" id="CHEBI:33190"/>
        <dbReference type="ChEBI" id="CHEBI:57966"/>
        <dbReference type="ChEBI" id="CHEBI:57972"/>
        <dbReference type="EC" id="2.6.1.18"/>
    </reaction>
    <physiologicalReaction direction="right-to-left" evidence="24">
        <dbReference type="Rhea" id="RHEA:14079"/>
    </physiologicalReaction>
</comment>
<evidence type="ECO:0000256" key="31">
    <source>
        <dbReference type="ARBA" id="ARBA00048500"/>
    </source>
</evidence>
<reference evidence="37" key="2">
    <citation type="submission" date="2021-09" db="EMBL/GenBank/DDBJ databases">
        <authorList>
            <person name="Jia N."/>
            <person name="Wang J."/>
            <person name="Shi W."/>
            <person name="Du L."/>
            <person name="Sun Y."/>
            <person name="Zhan W."/>
            <person name="Jiang J."/>
            <person name="Wang Q."/>
            <person name="Zhang B."/>
            <person name="Ji P."/>
            <person name="Sakyi L.B."/>
            <person name="Cui X."/>
            <person name="Yuan T."/>
            <person name="Jiang B."/>
            <person name="Yang W."/>
            <person name="Lam T.T.-Y."/>
            <person name="Chang Q."/>
            <person name="Ding S."/>
            <person name="Wang X."/>
            <person name="Zhu J."/>
            <person name="Ruan X."/>
            <person name="Zhao L."/>
            <person name="Wei J."/>
            <person name="Que T."/>
            <person name="Du C."/>
            <person name="Cheng J."/>
            <person name="Dai P."/>
            <person name="Han X."/>
            <person name="Huang E."/>
            <person name="Gao Y."/>
            <person name="Liu J."/>
            <person name="Shao H."/>
            <person name="Ye R."/>
            <person name="Li L."/>
            <person name="Wei W."/>
            <person name="Wang X."/>
            <person name="Wang C."/>
            <person name="Huo Q."/>
            <person name="Li W."/>
            <person name="Guo W."/>
            <person name="Chen H."/>
            <person name="Chen S."/>
            <person name="Zhou L."/>
            <person name="Zhou L."/>
            <person name="Ni X."/>
            <person name="Tian J."/>
            <person name="Zhou Y."/>
            <person name="Sheng Y."/>
            <person name="Liu T."/>
            <person name="Pan Y."/>
            <person name="Xia L."/>
            <person name="Li J."/>
            <person name="Zhao F."/>
            <person name="Cao W."/>
        </authorList>
    </citation>
    <scope>NUCLEOTIDE SEQUENCE</scope>
    <source>
        <strain evidence="37">Rmic-2018</strain>
        <tissue evidence="37">Larvae</tissue>
    </source>
</reference>
<dbReference type="VEuPathDB" id="VectorBase:LOC119187480"/>
<evidence type="ECO:0000256" key="30">
    <source>
        <dbReference type="ARBA" id="ARBA00048264"/>
    </source>
</evidence>
<name>A0A9J6CU81_RHIMP</name>
<dbReference type="EC" id="2.6.1.40" evidence="10"/>
<comment type="catalytic activity">
    <reaction evidence="23">
        <text>N(omega),N('omega)-dimethyl-L-arginine + pyruvate = 5-(3,3'-dimethylguanidino)-2-oxopentanoate + L-alanine</text>
        <dbReference type="Rhea" id="RHEA:77307"/>
        <dbReference type="ChEBI" id="CHEBI:15361"/>
        <dbReference type="ChEBI" id="CHEBI:57972"/>
        <dbReference type="ChEBI" id="CHEBI:197308"/>
        <dbReference type="ChEBI" id="CHEBI:197310"/>
    </reaction>
</comment>
<evidence type="ECO:0000256" key="25">
    <source>
        <dbReference type="ARBA" id="ARBA00043826"/>
    </source>
</evidence>
<comment type="catalytic activity">
    <reaction evidence="31">
        <text>2-oxohexanoate + N(omega),N(omega)-dimethyl-L-arginine = L-2-aminohexanoate + 5-(3,3-dimethylguanidino)-2-oxopentanoate</text>
        <dbReference type="Rhea" id="RHEA:77363"/>
        <dbReference type="ChEBI" id="CHEBI:35177"/>
        <dbReference type="ChEBI" id="CHEBI:58326"/>
        <dbReference type="ChEBI" id="CHEBI:58455"/>
        <dbReference type="ChEBI" id="CHEBI:197301"/>
    </reaction>
</comment>
<dbReference type="InterPro" id="IPR015424">
    <property type="entry name" value="PyrdxlP-dep_Trfase"/>
</dbReference>
<dbReference type="AlphaFoldDB" id="A0A9J6CU81"/>
<evidence type="ECO:0000256" key="34">
    <source>
        <dbReference type="ARBA" id="ARBA00048916"/>
    </source>
</evidence>
<comment type="caution">
    <text evidence="37">The sequence shown here is derived from an EMBL/GenBank/DDBJ whole genome shotgun (WGS) entry which is preliminary data.</text>
</comment>
<comment type="similarity">
    <text evidence="3">Belongs to the class-III pyridoxal-phosphate-dependent aminotransferase family.</text>
</comment>
<evidence type="ECO:0000256" key="22">
    <source>
        <dbReference type="ARBA" id="ARBA00043777"/>
    </source>
</evidence>
<evidence type="ECO:0000256" key="13">
    <source>
        <dbReference type="ARBA" id="ARBA00041845"/>
    </source>
</evidence>
<comment type="catalytic activity">
    <reaction evidence="19">
        <text>N(omega),N(omega)-dimethyl-L-arginine + oxaloacetate = 5-(3,3-dimethylguanidino)-2-oxopentanoate + L-aspartate</text>
        <dbReference type="Rhea" id="RHEA:77343"/>
        <dbReference type="ChEBI" id="CHEBI:16452"/>
        <dbReference type="ChEBI" id="CHEBI:29991"/>
        <dbReference type="ChEBI" id="CHEBI:58326"/>
        <dbReference type="ChEBI" id="CHEBI:197301"/>
    </reaction>
</comment>
<comment type="subunit">
    <text evidence="4">Homotetramer.</text>
</comment>
<evidence type="ECO:0000313" key="37">
    <source>
        <dbReference type="EMBL" id="KAH7932277.1"/>
    </source>
</evidence>
<keyword evidence="38" id="KW-1185">Reference proteome</keyword>
<evidence type="ECO:0000256" key="20">
    <source>
        <dbReference type="ARBA" id="ARBA00043751"/>
    </source>
</evidence>
<dbReference type="InterPro" id="IPR005814">
    <property type="entry name" value="Aminotrans_3"/>
</dbReference>
<dbReference type="GO" id="GO:0047305">
    <property type="term" value="F:(R)-3-amino-2-methylpropionate-pyruvate transaminase activity"/>
    <property type="evidence" value="ECO:0007669"/>
    <property type="project" value="UniProtKB-EC"/>
</dbReference>
<dbReference type="Gene3D" id="3.90.1150.10">
    <property type="entry name" value="Aspartate Aminotransferase, domain 1"/>
    <property type="match status" value="1"/>
</dbReference>
<evidence type="ECO:0000256" key="23">
    <source>
        <dbReference type="ARBA" id="ARBA00043798"/>
    </source>
</evidence>
<proteinExistence type="inferred from homology"/>
<dbReference type="GO" id="GO:0019481">
    <property type="term" value="P:L-alanine catabolic process, by transamination"/>
    <property type="evidence" value="ECO:0007669"/>
    <property type="project" value="TreeGrafter"/>
</dbReference>
<comment type="catalytic activity">
    <reaction evidence="9">
        <text>glyoxylate + L-alanine = glycine + pyruvate</text>
        <dbReference type="Rhea" id="RHEA:24248"/>
        <dbReference type="ChEBI" id="CHEBI:15361"/>
        <dbReference type="ChEBI" id="CHEBI:36655"/>
        <dbReference type="ChEBI" id="CHEBI:57305"/>
        <dbReference type="ChEBI" id="CHEBI:57972"/>
        <dbReference type="EC" id="2.6.1.44"/>
    </reaction>
    <physiologicalReaction direction="left-to-right" evidence="9">
        <dbReference type="Rhea" id="RHEA:24249"/>
    </physiologicalReaction>
</comment>
<evidence type="ECO:0000313" key="38">
    <source>
        <dbReference type="Proteomes" id="UP000821866"/>
    </source>
</evidence>
<comment type="subcellular location">
    <subcellularLocation>
        <location evidence="2">Mitochondrion</location>
    </subcellularLocation>
</comment>
<evidence type="ECO:0000256" key="17">
    <source>
        <dbReference type="ARBA" id="ARBA00043679"/>
    </source>
</evidence>
<comment type="catalytic activity">
    <reaction evidence="30">
        <text>L-ornithine + glyoxylate = 5-amino-2-oxopentanoate + glycine</text>
        <dbReference type="Rhea" id="RHEA:77331"/>
        <dbReference type="ChEBI" id="CHEBI:36655"/>
        <dbReference type="ChEBI" id="CHEBI:46911"/>
        <dbReference type="ChEBI" id="CHEBI:57305"/>
        <dbReference type="ChEBI" id="CHEBI:58802"/>
    </reaction>
</comment>
<accession>A0A9J6CU81</accession>
<comment type="catalytic activity">
    <reaction evidence="25">
        <text>2-oxopentanoate + N(omega),N(omega)-dimethyl-L-arginine = 5-(3,3-dimethylguanidino)-2-oxopentanoate + L-2-aminopentanoate</text>
        <dbReference type="Rhea" id="RHEA:77359"/>
        <dbReference type="ChEBI" id="CHEBI:28644"/>
        <dbReference type="ChEBI" id="CHEBI:58326"/>
        <dbReference type="ChEBI" id="CHEBI:58441"/>
        <dbReference type="ChEBI" id="CHEBI:197301"/>
    </reaction>
</comment>
<keyword evidence="6" id="KW-0032">Aminotransferase</keyword>
<evidence type="ECO:0000256" key="10">
    <source>
        <dbReference type="ARBA" id="ARBA00039130"/>
    </source>
</evidence>
<dbReference type="Pfam" id="PF00202">
    <property type="entry name" value="Aminotran_3"/>
    <property type="match status" value="1"/>
</dbReference>
<evidence type="ECO:0000256" key="15">
    <source>
        <dbReference type="ARBA" id="ARBA00042669"/>
    </source>
</evidence>
<evidence type="ECO:0000256" key="24">
    <source>
        <dbReference type="ARBA" id="ARBA00043825"/>
    </source>
</evidence>
<evidence type="ECO:0000256" key="11">
    <source>
        <dbReference type="ARBA" id="ARBA00039862"/>
    </source>
</evidence>
<evidence type="ECO:0000256" key="19">
    <source>
        <dbReference type="ARBA" id="ARBA00043749"/>
    </source>
</evidence>
<gene>
    <name evidence="37" type="ORF">HPB51_029418</name>
</gene>
<evidence type="ECO:0000256" key="36">
    <source>
        <dbReference type="ARBA" id="ARBA00058068"/>
    </source>
</evidence>
<dbReference type="Proteomes" id="UP000821866">
    <property type="component" value="Unassembled WGS sequence"/>
</dbReference>
<evidence type="ECO:0000256" key="35">
    <source>
        <dbReference type="ARBA" id="ARBA00049480"/>
    </source>
</evidence>
<dbReference type="PANTHER" id="PTHR45688">
    <property type="match status" value="1"/>
</dbReference>
<evidence type="ECO:0000256" key="33">
    <source>
        <dbReference type="ARBA" id="ARBA00048760"/>
    </source>
</evidence>
<dbReference type="Gene3D" id="3.40.640.10">
    <property type="entry name" value="Type I PLP-dependent aspartate aminotransferase-like (Major domain)"/>
    <property type="match status" value="1"/>
</dbReference>
<comment type="cofactor">
    <cofactor evidence="1">
        <name>pyridoxal 5'-phosphate</name>
        <dbReference type="ChEBI" id="CHEBI:597326"/>
    </cofactor>
</comment>
<comment type="catalytic activity">
    <reaction evidence="33">
        <text>N(omega)-methyl-L-arginine + glyoxylate = 5-(3-methylguanidino)-2-oxopentanoate + glycine</text>
        <dbReference type="Rhea" id="RHEA:77323"/>
        <dbReference type="ChEBI" id="CHEBI:36655"/>
        <dbReference type="ChEBI" id="CHEBI:57305"/>
        <dbReference type="ChEBI" id="CHEBI:114953"/>
        <dbReference type="ChEBI" id="CHEBI:197314"/>
    </reaction>
</comment>
<comment type="catalytic activity">
    <reaction evidence="18">
        <text>(R)-3-amino-2-methylpropanoate + pyruvate = 2-methyl-3-oxopropanoate + L-alanine</text>
        <dbReference type="Rhea" id="RHEA:18393"/>
        <dbReference type="ChEBI" id="CHEBI:15361"/>
        <dbReference type="ChEBI" id="CHEBI:57700"/>
        <dbReference type="ChEBI" id="CHEBI:57731"/>
        <dbReference type="ChEBI" id="CHEBI:57972"/>
        <dbReference type="EC" id="2.6.1.40"/>
    </reaction>
    <physiologicalReaction direction="left-to-right" evidence="18">
        <dbReference type="Rhea" id="RHEA:18394"/>
    </physiologicalReaction>
</comment>
<evidence type="ECO:0000256" key="16">
    <source>
        <dbReference type="ARBA" id="ARBA00043669"/>
    </source>
</evidence>
<evidence type="ECO:0000256" key="1">
    <source>
        <dbReference type="ARBA" id="ARBA00001933"/>
    </source>
</evidence>
<comment type="catalytic activity">
    <reaction evidence="29">
        <text>N(omega),N(omega)-dimethyl-L-arginine + glyoxylate = 5-(3,3-dimethylguanidino)-2-oxopentanoate + glycine</text>
        <dbReference type="Rhea" id="RHEA:77311"/>
        <dbReference type="ChEBI" id="CHEBI:36655"/>
        <dbReference type="ChEBI" id="CHEBI:57305"/>
        <dbReference type="ChEBI" id="CHEBI:58326"/>
        <dbReference type="ChEBI" id="CHEBI:197301"/>
    </reaction>
</comment>
<dbReference type="GO" id="GO:0009436">
    <property type="term" value="P:glyoxylate catabolic process"/>
    <property type="evidence" value="ECO:0007669"/>
    <property type="project" value="TreeGrafter"/>
</dbReference>
<reference evidence="37" key="1">
    <citation type="journal article" date="2020" name="Cell">
        <title>Large-Scale Comparative Analyses of Tick Genomes Elucidate Their Genetic Diversity and Vector Capacities.</title>
        <authorList>
            <consortium name="Tick Genome and Microbiome Consortium (TIGMIC)"/>
            <person name="Jia N."/>
            <person name="Wang J."/>
            <person name="Shi W."/>
            <person name="Du L."/>
            <person name="Sun Y."/>
            <person name="Zhan W."/>
            <person name="Jiang J.F."/>
            <person name="Wang Q."/>
            <person name="Zhang B."/>
            <person name="Ji P."/>
            <person name="Bell-Sakyi L."/>
            <person name="Cui X.M."/>
            <person name="Yuan T.T."/>
            <person name="Jiang B.G."/>
            <person name="Yang W.F."/>
            <person name="Lam T.T."/>
            <person name="Chang Q.C."/>
            <person name="Ding S.J."/>
            <person name="Wang X.J."/>
            <person name="Zhu J.G."/>
            <person name="Ruan X.D."/>
            <person name="Zhao L."/>
            <person name="Wei J.T."/>
            <person name="Ye R.Z."/>
            <person name="Que T.C."/>
            <person name="Du C.H."/>
            <person name="Zhou Y.H."/>
            <person name="Cheng J.X."/>
            <person name="Dai P.F."/>
            <person name="Guo W.B."/>
            <person name="Han X.H."/>
            <person name="Huang E.J."/>
            <person name="Li L.F."/>
            <person name="Wei W."/>
            <person name="Gao Y.C."/>
            <person name="Liu J.Z."/>
            <person name="Shao H.Z."/>
            <person name="Wang X."/>
            <person name="Wang C.C."/>
            <person name="Yang T.C."/>
            <person name="Huo Q.B."/>
            <person name="Li W."/>
            <person name="Chen H.Y."/>
            <person name="Chen S.E."/>
            <person name="Zhou L.G."/>
            <person name="Ni X.B."/>
            <person name="Tian J.H."/>
            <person name="Sheng Y."/>
            <person name="Liu T."/>
            <person name="Pan Y.S."/>
            <person name="Xia L.Y."/>
            <person name="Li J."/>
            <person name="Zhao F."/>
            <person name="Cao W.C."/>
        </authorList>
    </citation>
    <scope>NUCLEOTIDE SEQUENCE</scope>
    <source>
        <strain evidence="37">Rmic-2018</strain>
    </source>
</reference>
<keyword evidence="8" id="KW-0663">Pyridoxal phosphate</keyword>
<comment type="catalytic activity">
    <reaction evidence="17">
        <text>(2S)-2-aminobutanoate + glyoxylate = 2-oxobutanoate + glycine</text>
        <dbReference type="Rhea" id="RHEA:77339"/>
        <dbReference type="ChEBI" id="CHEBI:16763"/>
        <dbReference type="ChEBI" id="CHEBI:36655"/>
        <dbReference type="ChEBI" id="CHEBI:57305"/>
        <dbReference type="ChEBI" id="CHEBI:74359"/>
    </reaction>
</comment>
<dbReference type="SUPFAM" id="SSF53383">
    <property type="entry name" value="PLP-dependent transferases"/>
    <property type="match status" value="1"/>
</dbReference>
<evidence type="ECO:0000256" key="21">
    <source>
        <dbReference type="ARBA" id="ARBA00043758"/>
    </source>
</evidence>
<comment type="catalytic activity">
    <reaction evidence="34">
        <text>oxaloacetate + L-alanine = L-aspartate + pyruvate</text>
        <dbReference type="Rhea" id="RHEA:77347"/>
        <dbReference type="ChEBI" id="CHEBI:15361"/>
        <dbReference type="ChEBI" id="CHEBI:16452"/>
        <dbReference type="ChEBI" id="CHEBI:29991"/>
        <dbReference type="ChEBI" id="CHEBI:57972"/>
    </reaction>
</comment>
<evidence type="ECO:0000256" key="6">
    <source>
        <dbReference type="ARBA" id="ARBA00022576"/>
    </source>
</evidence>
<dbReference type="GO" id="GO:0030170">
    <property type="term" value="F:pyridoxal phosphate binding"/>
    <property type="evidence" value="ECO:0007669"/>
    <property type="project" value="InterPro"/>
</dbReference>
<evidence type="ECO:0000256" key="9">
    <source>
        <dbReference type="ARBA" id="ARBA00033660"/>
    </source>
</evidence>
<dbReference type="EC" id="2.6.1.18" evidence="26"/>
<comment type="catalytic activity">
    <reaction evidence="16">
        <text>N(omega),N(omega)-dimethyl-L-arginine + pyruvate = 5-(3,3-dimethylguanidino)-2-oxopentanoate + L-alanine</text>
        <dbReference type="Rhea" id="RHEA:77303"/>
        <dbReference type="ChEBI" id="CHEBI:15361"/>
        <dbReference type="ChEBI" id="CHEBI:57972"/>
        <dbReference type="ChEBI" id="CHEBI:58326"/>
        <dbReference type="ChEBI" id="CHEBI:197301"/>
    </reaction>
</comment>
<dbReference type="EC" id="2.6.1.44" evidence="5"/>
<evidence type="ECO:0000256" key="18">
    <source>
        <dbReference type="ARBA" id="ARBA00043726"/>
    </source>
</evidence>
<dbReference type="InterPro" id="IPR015422">
    <property type="entry name" value="PyrdxlP-dep_Trfase_small"/>
</dbReference>
<evidence type="ECO:0000256" key="27">
    <source>
        <dbReference type="ARBA" id="ARBA00044257"/>
    </source>
</evidence>
<evidence type="ECO:0000256" key="12">
    <source>
        <dbReference type="ARBA" id="ARBA00041662"/>
    </source>
</evidence>
<evidence type="ECO:0000256" key="4">
    <source>
        <dbReference type="ARBA" id="ARBA00011881"/>
    </source>
</evidence>
<comment type="catalytic activity">
    <reaction evidence="20">
        <text>2-oxobutanoate + L-alanine = (2S)-2-aminobutanoate + pyruvate</text>
        <dbReference type="Rhea" id="RHEA:77355"/>
        <dbReference type="ChEBI" id="CHEBI:15361"/>
        <dbReference type="ChEBI" id="CHEBI:16763"/>
        <dbReference type="ChEBI" id="CHEBI:57972"/>
        <dbReference type="ChEBI" id="CHEBI:74359"/>
        <dbReference type="EC" id="2.6.1.44"/>
    </reaction>
</comment>
<dbReference type="EMBL" id="JABSTU010006805">
    <property type="protein sequence ID" value="KAH7932277.1"/>
    <property type="molecule type" value="Genomic_DNA"/>
</dbReference>
<comment type="catalytic activity">
    <reaction evidence="21">
        <text>N(omega)-methyl-L-arginine + pyruvate = 5-(3-methylguanidino)-2-oxopentanoate + L-alanine</text>
        <dbReference type="Rhea" id="RHEA:77319"/>
        <dbReference type="ChEBI" id="CHEBI:15361"/>
        <dbReference type="ChEBI" id="CHEBI:57972"/>
        <dbReference type="ChEBI" id="CHEBI:114953"/>
        <dbReference type="ChEBI" id="CHEBI:197314"/>
    </reaction>
</comment>
<sequence length="137" mass="15515">MVMIGLSTKLKEIPGLYRNVNVDDITIAGEGKPWAEVVALRKSHLNPSLSSNLLYKEPLLLTQGHMQWLWDHKGKRYLDMFAGIVTVSVGHCHPKVVAAAEKQLKQLWHTSNVYLYPTVHEFAEKLAEKMPGDLKVR</sequence>
<evidence type="ECO:0000256" key="3">
    <source>
        <dbReference type="ARBA" id="ARBA00008954"/>
    </source>
</evidence>
<evidence type="ECO:0000256" key="14">
    <source>
        <dbReference type="ARBA" id="ARBA00042611"/>
    </source>
</evidence>
<comment type="catalytic activity">
    <reaction evidence="32">
        <text>N(omega),N(omega)-dimethyl-L-arginine + 2-oxobutanoate = 5-(3,3-dimethylguanidino)-2-oxopentanoate + (2S)-2-aminobutanoate</text>
        <dbReference type="Rhea" id="RHEA:77351"/>
        <dbReference type="ChEBI" id="CHEBI:16763"/>
        <dbReference type="ChEBI" id="CHEBI:58326"/>
        <dbReference type="ChEBI" id="CHEBI:74359"/>
        <dbReference type="ChEBI" id="CHEBI:197301"/>
    </reaction>
</comment>
<evidence type="ECO:0000256" key="5">
    <source>
        <dbReference type="ARBA" id="ARBA00013049"/>
    </source>
</evidence>
<comment type="function">
    <text evidence="36">Multifunctional aminotransferase with a broad substrate specificity. Catalyzes the conversion of glyoxylate to glycine using alanine as the amino donor. Catalyzes metabolism of not L- but the D-isomer of D-beta-aminoisobutyric acid to generate 2-methyl-3-oxopropanoate and alanine. Catalyzes the transfer of the amino group from beta-alanine to pyruvate to yield L-alanine and 3-oxopropanoate. Can metabolize NG-monomethyl-L-arginine (NMMA), asymmetric NG,NG-dimethyl-L-arginine (ADMA) and symmetric NG,N'G-dimethyl-L-arginine (SDMA). ADMA is a potent inhibitor of nitric-oxide (NO) synthase, and this activity provides mechanism through which the kidney regulates blood pressure.</text>
</comment>
<dbReference type="InterPro" id="IPR015421">
    <property type="entry name" value="PyrdxlP-dep_Trfase_major"/>
</dbReference>
<comment type="catalytic activity">
    <reaction evidence="35">
        <text>N(omega),N('omega)-dimethyl-L-arginine + glyoxylate = 5-(3,3'-dimethylguanidino)-2-oxopentanoate + glycine</text>
        <dbReference type="Rhea" id="RHEA:77315"/>
        <dbReference type="ChEBI" id="CHEBI:36655"/>
        <dbReference type="ChEBI" id="CHEBI:57305"/>
        <dbReference type="ChEBI" id="CHEBI:197308"/>
        <dbReference type="ChEBI" id="CHEBI:197310"/>
    </reaction>
</comment>
<evidence type="ECO:0000256" key="28">
    <source>
        <dbReference type="ARBA" id="ARBA00044258"/>
    </source>
</evidence>
<dbReference type="PANTHER" id="PTHR45688:SF3">
    <property type="entry name" value="ALANINE--GLYOXYLATE AMINOTRANSFERASE 2, MITOCHONDRIAL"/>
    <property type="match status" value="1"/>
</dbReference>
<evidence type="ECO:0000256" key="29">
    <source>
        <dbReference type="ARBA" id="ARBA00047892"/>
    </source>
</evidence>
<evidence type="ECO:0000256" key="26">
    <source>
        <dbReference type="ARBA" id="ARBA00044055"/>
    </source>
</evidence>
<organism evidence="37 38">
    <name type="scientific">Rhipicephalus microplus</name>
    <name type="common">Cattle tick</name>
    <name type="synonym">Boophilus microplus</name>
    <dbReference type="NCBI Taxonomy" id="6941"/>
    <lineage>
        <taxon>Eukaryota</taxon>
        <taxon>Metazoa</taxon>
        <taxon>Ecdysozoa</taxon>
        <taxon>Arthropoda</taxon>
        <taxon>Chelicerata</taxon>
        <taxon>Arachnida</taxon>
        <taxon>Acari</taxon>
        <taxon>Parasitiformes</taxon>
        <taxon>Ixodida</taxon>
        <taxon>Ixodoidea</taxon>
        <taxon>Ixodidae</taxon>
        <taxon>Rhipicephalinae</taxon>
        <taxon>Rhipicephalus</taxon>
        <taxon>Boophilus</taxon>
    </lineage>
</organism>
<dbReference type="GO" id="GO:0005739">
    <property type="term" value="C:mitochondrion"/>
    <property type="evidence" value="ECO:0007669"/>
    <property type="project" value="UniProtKB-SubCell"/>
</dbReference>
<evidence type="ECO:0000256" key="8">
    <source>
        <dbReference type="ARBA" id="ARBA00022898"/>
    </source>
</evidence>
<dbReference type="GO" id="GO:0016223">
    <property type="term" value="F:beta-alanine:pyruvate transaminase activity"/>
    <property type="evidence" value="ECO:0007669"/>
    <property type="project" value="UniProtKB-EC"/>
</dbReference>
<dbReference type="GO" id="GO:0008453">
    <property type="term" value="F:alanine-glyoxylate transaminase activity"/>
    <property type="evidence" value="ECO:0007669"/>
    <property type="project" value="UniProtKB-EC"/>
</dbReference>
<keyword evidence="7" id="KW-0808">Transferase</keyword>
<evidence type="ECO:0000256" key="32">
    <source>
        <dbReference type="ARBA" id="ARBA00048560"/>
    </source>
</evidence>
<comment type="catalytic activity">
    <reaction evidence="22">
        <text>L-ornithine + pyruvate = 5-amino-2-oxopentanoate + L-alanine</text>
        <dbReference type="Rhea" id="RHEA:77327"/>
        <dbReference type="ChEBI" id="CHEBI:15361"/>
        <dbReference type="ChEBI" id="CHEBI:46911"/>
        <dbReference type="ChEBI" id="CHEBI:57972"/>
        <dbReference type="ChEBI" id="CHEBI:58802"/>
    </reaction>
</comment>
<evidence type="ECO:0000256" key="2">
    <source>
        <dbReference type="ARBA" id="ARBA00004173"/>
    </source>
</evidence>
<evidence type="ECO:0000256" key="7">
    <source>
        <dbReference type="ARBA" id="ARBA00022679"/>
    </source>
</evidence>